<dbReference type="Proteomes" id="UP000247459">
    <property type="component" value="Unassembled WGS sequence"/>
</dbReference>
<gene>
    <name evidence="3" type="ORF">PIL02S_01404</name>
</gene>
<name>A0A2W0D2V4_9BACL</name>
<dbReference type="SUPFAM" id="SSF110296">
    <property type="entry name" value="Oligoxyloglucan reducing end-specific cellobiohydrolase"/>
    <property type="match status" value="1"/>
</dbReference>
<evidence type="ECO:0000313" key="4">
    <source>
        <dbReference type="Proteomes" id="UP000247459"/>
    </source>
</evidence>
<evidence type="ECO:0000256" key="1">
    <source>
        <dbReference type="SAM" id="MobiDB-lite"/>
    </source>
</evidence>
<organism evidence="3 4">
    <name type="scientific">Paenibacillus illinoisensis</name>
    <dbReference type="NCBI Taxonomy" id="59845"/>
    <lineage>
        <taxon>Bacteria</taxon>
        <taxon>Bacillati</taxon>
        <taxon>Bacillota</taxon>
        <taxon>Bacilli</taxon>
        <taxon>Bacillales</taxon>
        <taxon>Paenibacillaceae</taxon>
        <taxon>Paenibacillus</taxon>
    </lineage>
</organism>
<evidence type="ECO:0008006" key="5">
    <source>
        <dbReference type="Google" id="ProtNLM"/>
    </source>
</evidence>
<comment type="caution">
    <text evidence="3">The sequence shown here is derived from an EMBL/GenBank/DDBJ whole genome shotgun (WGS) entry which is preliminary data.</text>
</comment>
<protein>
    <recommendedName>
        <fullName evidence="5">Photosynthesis system II assembly factor Ycf48/Hcf136-like domain-containing protein</fullName>
    </recommendedName>
</protein>
<dbReference type="AlphaFoldDB" id="A0A2W0D2V4"/>
<evidence type="ECO:0000256" key="2">
    <source>
        <dbReference type="SAM" id="SignalP"/>
    </source>
</evidence>
<dbReference type="InterPro" id="IPR015943">
    <property type="entry name" value="WD40/YVTN_repeat-like_dom_sf"/>
</dbReference>
<evidence type="ECO:0000313" key="3">
    <source>
        <dbReference type="EMBL" id="PYY30221.1"/>
    </source>
</evidence>
<feature type="signal peptide" evidence="2">
    <location>
        <begin position="1"/>
        <end position="32"/>
    </location>
</feature>
<proteinExistence type="predicted"/>
<dbReference type="PANTHER" id="PTHR47199">
    <property type="entry name" value="PHOTOSYSTEM II STABILITY/ASSEMBLY FACTOR HCF136, CHLOROPLASTIC"/>
    <property type="match status" value="1"/>
</dbReference>
<accession>A0A2W0D2V4</accession>
<dbReference type="Gene3D" id="2.130.10.10">
    <property type="entry name" value="YVTN repeat-like/Quinoprotein amine dehydrogenase"/>
    <property type="match status" value="2"/>
</dbReference>
<dbReference type="RefSeq" id="WP_110757130.1">
    <property type="nucleotide sequence ID" value="NZ_PRLG01000010.1"/>
</dbReference>
<sequence>MTTKSTITWKRIGTLALSLTLAWGLGPVYAQADVSAAAASSTCGSGDHGLSATLKKGSGVEDQHLQFTDIDFLNNTTGRAAGEGFLIGTSNAGCTWQPIYTGQWQFMQIDFPNNVNGFALARMKDSAKTYLIRTTDGGSHWNRLDTPGMQFKRIDFKNKNEGYGYTYNGAYRTQDGGLSWIKIHTPANTRSVAFTTNKQGYAVQVVPGSGYQLLRTADGGKNWTTSLKVASATWNGADLYANGKQVWAVLYGDAGMSQQSYSLYASGNEGRSWRQVFAQSTAGGGPAPGGSNVGKGKGPADPGGHPGNMSLIGDQTAYLSGGSPAAGKVGIGRSYDTGSTWKNIDLKDPGYSSRISFPSAQTGWLVVTSDNSPAIYQTTDGGTSWAQKMLLPSERD</sequence>
<dbReference type="EMBL" id="PRLG01000010">
    <property type="protein sequence ID" value="PYY30221.1"/>
    <property type="molecule type" value="Genomic_DNA"/>
</dbReference>
<dbReference type="OrthoDB" id="2661955at2"/>
<feature type="compositionally biased region" description="Gly residues" evidence="1">
    <location>
        <begin position="282"/>
        <end position="297"/>
    </location>
</feature>
<feature type="region of interest" description="Disordered" evidence="1">
    <location>
        <begin position="279"/>
        <end position="311"/>
    </location>
</feature>
<reference evidence="3 4" key="1">
    <citation type="submission" date="2018-01" db="EMBL/GenBank/DDBJ databases">
        <title>Genome sequence of the PGP bacterium Paenibacillus illinoisensis E3.</title>
        <authorList>
            <person name="Rolli E."/>
            <person name="Marasco R."/>
            <person name="Bessem C."/>
            <person name="Michoud G."/>
            <person name="Gaiarsa S."/>
            <person name="Borin S."/>
            <person name="Daffonchio D."/>
        </authorList>
    </citation>
    <scope>NUCLEOTIDE SEQUENCE [LARGE SCALE GENOMIC DNA]</scope>
    <source>
        <strain evidence="3 4">E3</strain>
    </source>
</reference>
<feature type="chain" id="PRO_5015882054" description="Photosynthesis system II assembly factor Ycf48/Hcf136-like domain-containing protein" evidence="2">
    <location>
        <begin position="33"/>
        <end position="396"/>
    </location>
</feature>
<keyword evidence="2" id="KW-0732">Signal</keyword>
<dbReference type="PANTHER" id="PTHR47199:SF2">
    <property type="entry name" value="PHOTOSYSTEM II STABILITY_ASSEMBLY FACTOR HCF136, CHLOROPLASTIC"/>
    <property type="match status" value="1"/>
</dbReference>